<evidence type="ECO:0000313" key="2">
    <source>
        <dbReference type="Proteomes" id="UP001148629"/>
    </source>
</evidence>
<reference evidence="1" key="1">
    <citation type="submission" date="2022-08" db="EMBL/GenBank/DDBJ databases">
        <title>Genome Sequence of Fusarium decemcellulare.</title>
        <authorList>
            <person name="Buettner E."/>
        </authorList>
    </citation>
    <scope>NUCLEOTIDE SEQUENCE</scope>
    <source>
        <strain evidence="1">Babe19</strain>
    </source>
</reference>
<protein>
    <submittedName>
        <fullName evidence="1">Uncharacterized protein</fullName>
    </submittedName>
</protein>
<keyword evidence="2" id="KW-1185">Reference proteome</keyword>
<dbReference type="EMBL" id="JANRMS010000514">
    <property type="protein sequence ID" value="KAJ3538540.1"/>
    <property type="molecule type" value="Genomic_DNA"/>
</dbReference>
<evidence type="ECO:0000313" key="1">
    <source>
        <dbReference type="EMBL" id="KAJ3538540.1"/>
    </source>
</evidence>
<comment type="caution">
    <text evidence="1">The sequence shown here is derived from an EMBL/GenBank/DDBJ whole genome shotgun (WGS) entry which is preliminary data.</text>
</comment>
<gene>
    <name evidence="1" type="ORF">NM208_g5865</name>
</gene>
<organism evidence="1 2">
    <name type="scientific">Fusarium decemcellulare</name>
    <dbReference type="NCBI Taxonomy" id="57161"/>
    <lineage>
        <taxon>Eukaryota</taxon>
        <taxon>Fungi</taxon>
        <taxon>Dikarya</taxon>
        <taxon>Ascomycota</taxon>
        <taxon>Pezizomycotina</taxon>
        <taxon>Sordariomycetes</taxon>
        <taxon>Hypocreomycetidae</taxon>
        <taxon>Hypocreales</taxon>
        <taxon>Nectriaceae</taxon>
        <taxon>Fusarium</taxon>
        <taxon>Fusarium decemcellulare species complex</taxon>
    </lineage>
</organism>
<name>A0ACC1SFI7_9HYPO</name>
<proteinExistence type="predicted"/>
<accession>A0ACC1SFI7</accession>
<dbReference type="Proteomes" id="UP001148629">
    <property type="component" value="Unassembled WGS sequence"/>
</dbReference>
<sequence>MPSTGNEAIKQEQLRHMHIVYANAEVTLIAAAGKDASAGLPGVPGRPRRQQPGALIQGHAVVCIPPDPSLHVRAGSTWATRGWTYQEGLLARRRLFFSEHEMSYECRHMLCREAMRLPLDLERGMSGYQPRLMEPFWMYERHMLPGMDASHTGIGLFKLLEIYLTRQLSLPSDILNTMLGILNLLAQYKKRPIYHICGVPILKLRDDSESNTNSDTEVAAPAALGGFLDGLCWELRERAHRRPGFPSWSWTGWQGVVTTSKSKYNRPIKQTHGFGIDVSIIPRNQDRSAAVPWSRCYDQLRMVDDSNPEIRSGQQHILEITASAVTVRFRKANCERKPDAWIGTVCAGDDVWRGEFFLTRKDEGDDDNVLLSLLLQETWTGIVVGNSQSSPYPDMHNTIVLVVQEQEQKQQQEDGQEHTYCERIGLLSLMHCTLKGNMLERRTWRLQ</sequence>